<name>A0A5K7YW41_9BACT</name>
<reference evidence="1 2" key="1">
    <citation type="submission" date="2019-11" db="EMBL/GenBank/DDBJ databases">
        <title>Comparative genomics of hydrocarbon-degrading Desulfosarcina strains.</title>
        <authorList>
            <person name="Watanabe M."/>
            <person name="Kojima H."/>
            <person name="Fukui M."/>
        </authorList>
    </citation>
    <scope>NUCLEOTIDE SEQUENCE [LARGE SCALE GENOMIC DNA]</scope>
    <source>
        <strain evidence="1 2">PP31</strain>
    </source>
</reference>
<sequence>MTELDEAKINEIIRGFIKDSLDEEEEVRINRQSALSEEEIDQRASFLGSLQADRRESLTKPDFRPAENITDETIKQHGLDIEKRTSKAIL</sequence>
<evidence type="ECO:0000313" key="2">
    <source>
        <dbReference type="Proteomes" id="UP000427769"/>
    </source>
</evidence>
<protein>
    <submittedName>
        <fullName evidence="1">Uncharacterized protein</fullName>
    </submittedName>
</protein>
<dbReference type="OrthoDB" id="5423136at2"/>
<accession>A0A5K7YW41</accession>
<dbReference type="AlphaFoldDB" id="A0A5K7YW41"/>
<proteinExistence type="predicted"/>
<dbReference type="KEGG" id="dwd:DSCW_02550"/>
<gene>
    <name evidence="1" type="ORF">DSCW_02550</name>
</gene>
<evidence type="ECO:0000313" key="1">
    <source>
        <dbReference type="EMBL" id="BBO72838.1"/>
    </source>
</evidence>
<keyword evidence="2" id="KW-1185">Reference proteome</keyword>
<organism evidence="1 2">
    <name type="scientific">Desulfosarcina widdelii</name>
    <dbReference type="NCBI Taxonomy" id="947919"/>
    <lineage>
        <taxon>Bacteria</taxon>
        <taxon>Pseudomonadati</taxon>
        <taxon>Thermodesulfobacteriota</taxon>
        <taxon>Desulfobacteria</taxon>
        <taxon>Desulfobacterales</taxon>
        <taxon>Desulfosarcinaceae</taxon>
        <taxon>Desulfosarcina</taxon>
    </lineage>
</organism>
<dbReference type="EMBL" id="AP021875">
    <property type="protein sequence ID" value="BBO72838.1"/>
    <property type="molecule type" value="Genomic_DNA"/>
</dbReference>
<dbReference type="Proteomes" id="UP000427769">
    <property type="component" value="Chromosome"/>
</dbReference>
<dbReference type="RefSeq" id="WP_155302007.1">
    <property type="nucleotide sequence ID" value="NZ_AP021875.1"/>
</dbReference>